<feature type="transmembrane region" description="Helical" evidence="7">
    <location>
        <begin position="82"/>
        <end position="105"/>
    </location>
</feature>
<dbReference type="PANTHER" id="PTHR43005">
    <property type="entry name" value="BLR7065 PROTEIN"/>
    <property type="match status" value="1"/>
</dbReference>
<name>A0A5B0DRC1_9HYPH</name>
<evidence type="ECO:0000256" key="5">
    <source>
        <dbReference type="ARBA" id="ARBA00022989"/>
    </source>
</evidence>
<organism evidence="9 10">
    <name type="scientific">Aureimonas fodinaquatilis</name>
    <dbReference type="NCBI Taxonomy" id="2565783"/>
    <lineage>
        <taxon>Bacteria</taxon>
        <taxon>Pseudomonadati</taxon>
        <taxon>Pseudomonadota</taxon>
        <taxon>Alphaproteobacteria</taxon>
        <taxon>Hyphomicrobiales</taxon>
        <taxon>Aurantimonadaceae</taxon>
        <taxon>Aureimonas</taxon>
    </lineage>
</organism>
<comment type="subcellular location">
    <subcellularLocation>
        <location evidence="1 7">Cell membrane</location>
        <topology evidence="1 7">Multi-pass membrane protein</topology>
    </subcellularLocation>
</comment>
<evidence type="ECO:0000256" key="3">
    <source>
        <dbReference type="ARBA" id="ARBA00022475"/>
    </source>
</evidence>
<evidence type="ECO:0000259" key="8">
    <source>
        <dbReference type="PROSITE" id="PS50928"/>
    </source>
</evidence>
<keyword evidence="3" id="KW-1003">Cell membrane</keyword>
<evidence type="ECO:0000256" key="1">
    <source>
        <dbReference type="ARBA" id="ARBA00004651"/>
    </source>
</evidence>
<reference evidence="9 10" key="1">
    <citation type="submission" date="2019-08" db="EMBL/GenBank/DDBJ databases">
        <title>Aureimonas fodiniaquatilis sp. nov., isolated from a coal mine wastewater.</title>
        <authorList>
            <person name="Kim W."/>
        </authorList>
    </citation>
    <scope>NUCLEOTIDE SEQUENCE [LARGE SCALE GENOMIC DNA]</scope>
    <source>
        <strain evidence="9 10">CAU 1482</strain>
    </source>
</reference>
<dbReference type="CDD" id="cd06261">
    <property type="entry name" value="TM_PBP2"/>
    <property type="match status" value="1"/>
</dbReference>
<feature type="transmembrane region" description="Helical" evidence="7">
    <location>
        <begin position="243"/>
        <end position="264"/>
    </location>
</feature>
<keyword evidence="2 7" id="KW-0813">Transport</keyword>
<keyword evidence="6 7" id="KW-0472">Membrane</keyword>
<accession>A0A5B0DRC1</accession>
<gene>
    <name evidence="9" type="ORF">FPY71_15820</name>
</gene>
<dbReference type="InterPro" id="IPR000515">
    <property type="entry name" value="MetI-like"/>
</dbReference>
<evidence type="ECO:0000256" key="4">
    <source>
        <dbReference type="ARBA" id="ARBA00022692"/>
    </source>
</evidence>
<feature type="transmembrane region" description="Helical" evidence="7">
    <location>
        <begin position="276"/>
        <end position="295"/>
    </location>
</feature>
<dbReference type="GO" id="GO:0005886">
    <property type="term" value="C:plasma membrane"/>
    <property type="evidence" value="ECO:0007669"/>
    <property type="project" value="UniProtKB-SubCell"/>
</dbReference>
<dbReference type="GO" id="GO:0055085">
    <property type="term" value="P:transmembrane transport"/>
    <property type="evidence" value="ECO:0007669"/>
    <property type="project" value="InterPro"/>
</dbReference>
<dbReference type="InterPro" id="IPR035906">
    <property type="entry name" value="MetI-like_sf"/>
</dbReference>
<feature type="domain" description="ABC transmembrane type-1" evidence="8">
    <location>
        <begin position="80"/>
        <end position="294"/>
    </location>
</feature>
<dbReference type="PROSITE" id="PS50928">
    <property type="entry name" value="ABC_TM1"/>
    <property type="match status" value="1"/>
</dbReference>
<dbReference type="AlphaFoldDB" id="A0A5B0DRC1"/>
<feature type="transmembrane region" description="Helical" evidence="7">
    <location>
        <begin position="25"/>
        <end position="48"/>
    </location>
</feature>
<evidence type="ECO:0000256" key="2">
    <source>
        <dbReference type="ARBA" id="ARBA00022448"/>
    </source>
</evidence>
<dbReference type="Pfam" id="PF00528">
    <property type="entry name" value="BPD_transp_1"/>
    <property type="match status" value="1"/>
</dbReference>
<keyword evidence="4 7" id="KW-0812">Transmembrane</keyword>
<comment type="caution">
    <text evidence="9">The sequence shown here is derived from an EMBL/GenBank/DDBJ whole genome shotgun (WGS) entry which is preliminary data.</text>
</comment>
<evidence type="ECO:0000313" key="9">
    <source>
        <dbReference type="EMBL" id="KAA0969018.1"/>
    </source>
</evidence>
<sequence length="306" mass="34111">MTMSAFSKRKPWRGLGLRRERLHGYWFIMPAVVLILLLIAVPLGRAFWTSLFRTRGLRSTFVGFDNYMHLLTSPGFWDSLRISLVFTISCVAAHMILGLALALLLNRVVFARRLLRIGFLAPWIVAPSIGAIVWVWLLEPQFGVVNYLLASAGLIDRYQAWLGSPGLALTSVILVDVWRGTPFVMLLLLAGLQGIPKDQYEAAELDGASGWQQFKWVTLPNLRYLLIVASTLDIIYTIRHFDIIAVMTGGGPIGGTEVLPVLIYNTAFTQNDFGRASAIGILLLGIILIFSIFYLRMTKPGRAMEA</sequence>
<dbReference type="SUPFAM" id="SSF161098">
    <property type="entry name" value="MetI-like"/>
    <property type="match status" value="1"/>
</dbReference>
<proteinExistence type="inferred from homology"/>
<evidence type="ECO:0000256" key="7">
    <source>
        <dbReference type="RuleBase" id="RU363032"/>
    </source>
</evidence>
<comment type="similarity">
    <text evidence="7">Belongs to the binding-protein-dependent transport system permease family.</text>
</comment>
<dbReference type="EMBL" id="VTWH01000004">
    <property type="protein sequence ID" value="KAA0969018.1"/>
    <property type="molecule type" value="Genomic_DNA"/>
</dbReference>
<dbReference type="Proteomes" id="UP000324738">
    <property type="component" value="Unassembled WGS sequence"/>
</dbReference>
<keyword evidence="5 7" id="KW-1133">Transmembrane helix</keyword>
<keyword evidence="10" id="KW-1185">Reference proteome</keyword>
<evidence type="ECO:0000313" key="10">
    <source>
        <dbReference type="Proteomes" id="UP000324738"/>
    </source>
</evidence>
<feature type="transmembrane region" description="Helical" evidence="7">
    <location>
        <begin position="158"/>
        <end position="178"/>
    </location>
</feature>
<protein>
    <submittedName>
        <fullName evidence="9">Sugar ABC transporter permease</fullName>
    </submittedName>
</protein>
<evidence type="ECO:0000256" key="6">
    <source>
        <dbReference type="ARBA" id="ARBA00023136"/>
    </source>
</evidence>
<dbReference type="Gene3D" id="1.10.3720.10">
    <property type="entry name" value="MetI-like"/>
    <property type="match status" value="1"/>
</dbReference>
<dbReference type="PANTHER" id="PTHR43005:SF1">
    <property type="entry name" value="SPERMIDINE_PUTRESCINE TRANSPORT SYSTEM PERMEASE PROTEIN"/>
    <property type="match status" value="1"/>
</dbReference>
<dbReference type="OrthoDB" id="5812615at2"/>
<feature type="transmembrane region" description="Helical" evidence="7">
    <location>
        <begin position="117"/>
        <end position="138"/>
    </location>
</feature>